<feature type="domain" description="NmrA-like" evidence="3">
    <location>
        <begin position="22"/>
        <end position="125"/>
    </location>
</feature>
<dbReference type="Proteomes" id="UP000054481">
    <property type="component" value="Unassembled WGS sequence"/>
</dbReference>
<dbReference type="InterPro" id="IPR036291">
    <property type="entry name" value="NAD(P)-bd_dom_sf"/>
</dbReference>
<dbReference type="GO" id="GO:0016491">
    <property type="term" value="F:oxidoreductase activity"/>
    <property type="evidence" value="ECO:0007669"/>
    <property type="project" value="UniProtKB-KW"/>
</dbReference>
<dbReference type="Pfam" id="PF05368">
    <property type="entry name" value="NmrA"/>
    <property type="match status" value="1"/>
</dbReference>
<sequence length="341" mass="37306">MTASTQKYAKDQPAGFTNRIERVAIVGATGQVGSHMAEALLSTGKHVVTAITRSGSGSSSKMPKGIKMAEVDYEKQETLVEALQGQQFLIISLSVQAPKETQVAIANAAAKVGVPWVMPNCYGTDLTNKSLGQENLTGPGVWAGIEAIEQAGVSSWVAMCCSFWYEFSLAMGPGWYGFDFEQKKVTFVDDGMTRINSSTWEQCGRAIKSLLSLKELPEDESDKALTLSTWRNKPLYISSFLVSQRDMLDSVNRVMGTSDADWIIEHEEHDARYQRGLGLLQQGQHLGFGTCLYTRTFHRNGDGNFEAKYGLANSVLGLPIEEDLDEATKRGIAIVQSRSQG</sequence>
<dbReference type="OrthoDB" id="419598at2759"/>
<dbReference type="InterPro" id="IPR051609">
    <property type="entry name" value="NmrA/Isoflavone_reductase-like"/>
</dbReference>
<dbReference type="PANTHER" id="PTHR47706">
    <property type="entry name" value="NMRA-LIKE FAMILY PROTEIN"/>
    <property type="match status" value="1"/>
</dbReference>
<keyword evidence="1" id="KW-0521">NADP</keyword>
<dbReference type="EMBL" id="KQ030552">
    <property type="protein sequence ID" value="KJZ72120.1"/>
    <property type="molecule type" value="Genomic_DNA"/>
</dbReference>
<proteinExistence type="predicted"/>
<dbReference type="PANTHER" id="PTHR47706:SF7">
    <property type="entry name" value="CIPA-LIKE, PUTATIVE (AFU_ORTHOLOGUE AFUA_1G01630)-RELATED"/>
    <property type="match status" value="1"/>
</dbReference>
<organism evidence="4 5">
    <name type="scientific">Hirsutella minnesotensis 3608</name>
    <dbReference type="NCBI Taxonomy" id="1043627"/>
    <lineage>
        <taxon>Eukaryota</taxon>
        <taxon>Fungi</taxon>
        <taxon>Dikarya</taxon>
        <taxon>Ascomycota</taxon>
        <taxon>Pezizomycotina</taxon>
        <taxon>Sordariomycetes</taxon>
        <taxon>Hypocreomycetidae</taxon>
        <taxon>Hypocreales</taxon>
        <taxon>Ophiocordycipitaceae</taxon>
        <taxon>Hirsutella</taxon>
    </lineage>
</organism>
<gene>
    <name evidence="4" type="ORF">HIM_08493</name>
</gene>
<dbReference type="AlphaFoldDB" id="A0A0F7ZMJ7"/>
<evidence type="ECO:0000256" key="2">
    <source>
        <dbReference type="ARBA" id="ARBA00023002"/>
    </source>
</evidence>
<accession>A0A0F7ZMJ7</accession>
<dbReference type="Gene3D" id="3.40.50.720">
    <property type="entry name" value="NAD(P)-binding Rossmann-like Domain"/>
    <property type="match status" value="1"/>
</dbReference>
<dbReference type="SUPFAM" id="SSF51735">
    <property type="entry name" value="NAD(P)-binding Rossmann-fold domains"/>
    <property type="match status" value="1"/>
</dbReference>
<dbReference type="InterPro" id="IPR008030">
    <property type="entry name" value="NmrA-like"/>
</dbReference>
<reference evidence="4 5" key="1">
    <citation type="journal article" date="2014" name="Genome Biol. Evol.">
        <title>Comparative genomics and transcriptomics analyses reveal divergent lifestyle features of nematode endoparasitic fungus Hirsutella minnesotensis.</title>
        <authorList>
            <person name="Lai Y."/>
            <person name="Liu K."/>
            <person name="Zhang X."/>
            <person name="Zhang X."/>
            <person name="Li K."/>
            <person name="Wang N."/>
            <person name="Shu C."/>
            <person name="Wu Y."/>
            <person name="Wang C."/>
            <person name="Bushley K.E."/>
            <person name="Xiang M."/>
            <person name="Liu X."/>
        </authorList>
    </citation>
    <scope>NUCLEOTIDE SEQUENCE [LARGE SCALE GENOMIC DNA]</scope>
    <source>
        <strain evidence="4 5">3608</strain>
    </source>
</reference>
<evidence type="ECO:0000259" key="3">
    <source>
        <dbReference type="Pfam" id="PF05368"/>
    </source>
</evidence>
<keyword evidence="5" id="KW-1185">Reference proteome</keyword>
<keyword evidence="2" id="KW-0560">Oxidoreductase</keyword>
<evidence type="ECO:0000256" key="1">
    <source>
        <dbReference type="ARBA" id="ARBA00022857"/>
    </source>
</evidence>
<evidence type="ECO:0000313" key="4">
    <source>
        <dbReference type="EMBL" id="KJZ72120.1"/>
    </source>
</evidence>
<protein>
    <recommendedName>
        <fullName evidence="3">NmrA-like domain-containing protein</fullName>
    </recommendedName>
</protein>
<evidence type="ECO:0000313" key="5">
    <source>
        <dbReference type="Proteomes" id="UP000054481"/>
    </source>
</evidence>
<name>A0A0F7ZMJ7_9HYPO</name>